<evidence type="ECO:0000256" key="5">
    <source>
        <dbReference type="ARBA" id="ARBA00022592"/>
    </source>
</evidence>
<dbReference type="PROSITE" id="PS51257">
    <property type="entry name" value="PROKAR_LIPOPROTEIN"/>
    <property type="match status" value="1"/>
</dbReference>
<evidence type="ECO:0000313" key="12">
    <source>
        <dbReference type="EMBL" id="MBC8538162.1"/>
    </source>
</evidence>
<organism evidence="12 13">
    <name type="scientific">Guopingia tenuis</name>
    <dbReference type="NCBI Taxonomy" id="2763656"/>
    <lineage>
        <taxon>Bacteria</taxon>
        <taxon>Bacillati</taxon>
        <taxon>Bacillota</taxon>
        <taxon>Clostridia</taxon>
        <taxon>Christensenellales</taxon>
        <taxon>Christensenellaceae</taxon>
        <taxon>Guopingia</taxon>
    </lineage>
</organism>
<dbReference type="SUPFAM" id="SSF53850">
    <property type="entry name" value="Periplasmic binding protein-like II"/>
    <property type="match status" value="2"/>
</dbReference>
<feature type="region of interest" description="Disordered" evidence="9">
    <location>
        <begin position="28"/>
        <end position="64"/>
    </location>
</feature>
<feature type="domain" description="PBP" evidence="11">
    <location>
        <begin position="199"/>
        <end position="310"/>
    </location>
</feature>
<dbReference type="GO" id="GO:0005886">
    <property type="term" value="C:plasma membrane"/>
    <property type="evidence" value="ECO:0007669"/>
    <property type="project" value="UniProtKB-SubCell"/>
</dbReference>
<reference evidence="12" key="1">
    <citation type="submission" date="2020-08" db="EMBL/GenBank/DDBJ databases">
        <title>Genome public.</title>
        <authorList>
            <person name="Liu C."/>
            <person name="Sun Q."/>
        </authorList>
    </citation>
    <scope>NUCLEOTIDE SEQUENCE</scope>
    <source>
        <strain evidence="12">NSJ-63</strain>
    </source>
</reference>
<sequence>MKRILACVLAVVMVFALAACGAPAAEDSSSPSASAGSSSSPSASASAPASDFDSTREISVVSREDGSGTRGAFIELFGIEEKGEDGTKTDKTTKEAAIANRTDVMLTNIAGNEYAIGYVSLGSLNETVKALKIDGAEATAENVKNGTYKVSRPFNIATKGEPTGLAKDFINFILSKEGQEVVSGDYIAVNDNAEAFKSDNSTGKIVIAGSSSVSPVMEKLVEAYKAINTGAEIEIQTNDSTAGMTAAMDGTCDIGMASRELKDSELAELTPTQIAIDGIAVIVNNANPLEELDNAAVKSIYTGEATTWDQIIK</sequence>
<evidence type="ECO:0000256" key="3">
    <source>
        <dbReference type="ARBA" id="ARBA00008725"/>
    </source>
</evidence>
<keyword evidence="8" id="KW-0449">Lipoprotein</keyword>
<dbReference type="InterPro" id="IPR050811">
    <property type="entry name" value="Phosphate_ABC_transporter"/>
</dbReference>
<dbReference type="Gene3D" id="3.40.190.10">
    <property type="entry name" value="Periplasmic binding protein-like II"/>
    <property type="match status" value="2"/>
</dbReference>
<accession>A0A926DI20</accession>
<evidence type="ECO:0000256" key="9">
    <source>
        <dbReference type="SAM" id="MobiDB-lite"/>
    </source>
</evidence>
<keyword evidence="7" id="KW-0564">Palmitate</keyword>
<comment type="caution">
    <text evidence="12">The sequence shown here is derived from an EMBL/GenBank/DDBJ whole genome shotgun (WGS) entry which is preliminary data.</text>
</comment>
<dbReference type="PANTHER" id="PTHR30570">
    <property type="entry name" value="PERIPLASMIC PHOSPHATE BINDING COMPONENT OF PHOSPHATE ABC TRANSPORTER"/>
    <property type="match status" value="1"/>
</dbReference>
<gene>
    <name evidence="12" type="ORF">H8693_04360</name>
</gene>
<evidence type="ECO:0000256" key="1">
    <source>
        <dbReference type="ARBA" id="ARBA00002841"/>
    </source>
</evidence>
<evidence type="ECO:0000313" key="13">
    <source>
        <dbReference type="Proteomes" id="UP000617951"/>
    </source>
</evidence>
<dbReference type="PANTHER" id="PTHR30570:SF1">
    <property type="entry name" value="PHOSPHATE-BINDING PROTEIN PSTS"/>
    <property type="match status" value="1"/>
</dbReference>
<dbReference type="Proteomes" id="UP000617951">
    <property type="component" value="Unassembled WGS sequence"/>
</dbReference>
<dbReference type="InterPro" id="IPR024370">
    <property type="entry name" value="PBP_domain"/>
</dbReference>
<dbReference type="EMBL" id="JACRSS010000001">
    <property type="protein sequence ID" value="MBC8538162.1"/>
    <property type="molecule type" value="Genomic_DNA"/>
</dbReference>
<keyword evidence="13" id="KW-1185">Reference proteome</keyword>
<comment type="subcellular location">
    <subcellularLocation>
        <location evidence="2">Cell membrane</location>
        <topology evidence="2">Lipid-anchor</topology>
    </subcellularLocation>
</comment>
<proteinExistence type="inferred from homology"/>
<evidence type="ECO:0000256" key="2">
    <source>
        <dbReference type="ARBA" id="ARBA00004193"/>
    </source>
</evidence>
<evidence type="ECO:0000256" key="10">
    <source>
        <dbReference type="SAM" id="SignalP"/>
    </source>
</evidence>
<evidence type="ECO:0000256" key="7">
    <source>
        <dbReference type="ARBA" id="ARBA00023139"/>
    </source>
</evidence>
<evidence type="ECO:0000256" key="6">
    <source>
        <dbReference type="ARBA" id="ARBA00022729"/>
    </source>
</evidence>
<feature type="chain" id="PRO_5038055416" evidence="10">
    <location>
        <begin position="25"/>
        <end position="313"/>
    </location>
</feature>
<keyword evidence="5" id="KW-0813">Transport</keyword>
<keyword evidence="5" id="KW-0592">Phosphate transport</keyword>
<dbReference type="Pfam" id="PF12849">
    <property type="entry name" value="PBP_like_2"/>
    <property type="match status" value="2"/>
</dbReference>
<feature type="domain" description="PBP" evidence="11">
    <location>
        <begin position="54"/>
        <end position="177"/>
    </location>
</feature>
<dbReference type="AlphaFoldDB" id="A0A926DI20"/>
<evidence type="ECO:0000259" key="11">
    <source>
        <dbReference type="Pfam" id="PF12849"/>
    </source>
</evidence>
<dbReference type="GO" id="GO:0006817">
    <property type="term" value="P:phosphate ion transport"/>
    <property type="evidence" value="ECO:0007669"/>
    <property type="project" value="UniProtKB-KW"/>
</dbReference>
<comment type="similarity">
    <text evidence="3">Belongs to the PstS family.</text>
</comment>
<keyword evidence="6 10" id="KW-0732">Signal</keyword>
<feature type="signal peptide" evidence="10">
    <location>
        <begin position="1"/>
        <end position="24"/>
    </location>
</feature>
<evidence type="ECO:0000256" key="4">
    <source>
        <dbReference type="ARBA" id="ARBA00011529"/>
    </source>
</evidence>
<protein>
    <submittedName>
        <fullName evidence="12">Substrate-binding domain-containing protein</fullName>
    </submittedName>
</protein>
<comment type="subunit">
    <text evidence="4">The complex is composed of two ATP-binding proteins (PstB), two transmembrane proteins (PstC and PstA) and a solute-binding protein (PstS).</text>
</comment>
<evidence type="ECO:0000256" key="8">
    <source>
        <dbReference type="ARBA" id="ARBA00023288"/>
    </source>
</evidence>
<comment type="function">
    <text evidence="1">Part of the ABC transporter complex PstSACB involved in phosphate import.</text>
</comment>
<feature type="compositionally biased region" description="Low complexity" evidence="9">
    <location>
        <begin position="28"/>
        <end position="50"/>
    </location>
</feature>
<dbReference type="RefSeq" id="WP_249279937.1">
    <property type="nucleotide sequence ID" value="NZ_JACRSS010000001.1"/>
</dbReference>
<name>A0A926DI20_9FIRM</name>